<gene>
    <name evidence="2" type="ORF">KXJ70_08120</name>
</gene>
<reference evidence="2" key="1">
    <citation type="submission" date="2021-07" db="EMBL/GenBank/DDBJ databases">
        <title>Zhongshania sp. CAU 1632 isolated from seawater.</title>
        <authorList>
            <person name="Kim W."/>
        </authorList>
    </citation>
    <scope>NUCLEOTIDE SEQUENCE</scope>
    <source>
        <strain evidence="2">CAU 1632</strain>
    </source>
</reference>
<sequence>MTMLLKIVQLSFWVAFIINFAFPLLGENSQWITWIGIGLLVAHGLECIVFRKDIHREYKNPLEGYLVVLLFGVLRTGEWIGKKPSQPN</sequence>
<comment type="caution">
    <text evidence="2">The sequence shown here is derived from an EMBL/GenBank/DDBJ whole genome shotgun (WGS) entry which is preliminary data.</text>
</comment>
<evidence type="ECO:0000313" key="2">
    <source>
        <dbReference type="EMBL" id="MBW2940736.1"/>
    </source>
</evidence>
<keyword evidence="1" id="KW-0472">Membrane</keyword>
<dbReference type="Pfam" id="PF06611">
    <property type="entry name" value="DUF1145"/>
    <property type="match status" value="1"/>
</dbReference>
<keyword evidence="1" id="KW-1133">Transmembrane helix</keyword>
<feature type="transmembrane region" description="Helical" evidence="1">
    <location>
        <begin position="31"/>
        <end position="50"/>
    </location>
</feature>
<protein>
    <submittedName>
        <fullName evidence="2">DUF1145 domain-containing protein</fullName>
    </submittedName>
</protein>
<accession>A0ABS6VSP1</accession>
<name>A0ABS6VSP1_9GAMM</name>
<dbReference type="Proteomes" id="UP001166291">
    <property type="component" value="Unassembled WGS sequence"/>
</dbReference>
<proteinExistence type="predicted"/>
<dbReference type="EMBL" id="JAHWDQ010000001">
    <property type="protein sequence ID" value="MBW2940736.1"/>
    <property type="molecule type" value="Genomic_DNA"/>
</dbReference>
<feature type="transmembrane region" description="Helical" evidence="1">
    <location>
        <begin position="7"/>
        <end position="25"/>
    </location>
</feature>
<dbReference type="RefSeq" id="WP_219042908.1">
    <property type="nucleotide sequence ID" value="NZ_JAHWDQ010000001.1"/>
</dbReference>
<keyword evidence="1" id="KW-0812">Transmembrane</keyword>
<evidence type="ECO:0000256" key="1">
    <source>
        <dbReference type="SAM" id="Phobius"/>
    </source>
</evidence>
<organism evidence="2 3">
    <name type="scientific">Zhongshania aquimaris</name>
    <dbReference type="NCBI Taxonomy" id="2857107"/>
    <lineage>
        <taxon>Bacteria</taxon>
        <taxon>Pseudomonadati</taxon>
        <taxon>Pseudomonadota</taxon>
        <taxon>Gammaproteobacteria</taxon>
        <taxon>Cellvibrionales</taxon>
        <taxon>Spongiibacteraceae</taxon>
        <taxon>Zhongshania</taxon>
    </lineage>
</organism>
<evidence type="ECO:0000313" key="3">
    <source>
        <dbReference type="Proteomes" id="UP001166291"/>
    </source>
</evidence>
<dbReference type="InterPro" id="IPR009525">
    <property type="entry name" value="DUF1145"/>
</dbReference>
<keyword evidence="3" id="KW-1185">Reference proteome</keyword>